<organism evidence="1 2">
    <name type="scientific">Diphasiastrum complanatum</name>
    <name type="common">Issler's clubmoss</name>
    <name type="synonym">Lycopodium complanatum</name>
    <dbReference type="NCBI Taxonomy" id="34168"/>
    <lineage>
        <taxon>Eukaryota</taxon>
        <taxon>Viridiplantae</taxon>
        <taxon>Streptophyta</taxon>
        <taxon>Embryophyta</taxon>
        <taxon>Tracheophyta</taxon>
        <taxon>Lycopodiopsida</taxon>
        <taxon>Lycopodiales</taxon>
        <taxon>Lycopodiaceae</taxon>
        <taxon>Lycopodioideae</taxon>
        <taxon>Diphasiastrum</taxon>
    </lineage>
</organism>
<dbReference type="EMBL" id="CM055112">
    <property type="protein sequence ID" value="KAJ7516852.1"/>
    <property type="molecule type" value="Genomic_DNA"/>
</dbReference>
<sequence length="202" mass="22661">MPGVFTSSWKKKQVKHAYQLRATPTNGNHALRRPLKKSGGENVARFKETMRKSATNPRDLFSRSLFQVFELLLTYRFTNINFGDFEYKSVKKACVEIADVLNQLSVGLAGSGLAIILFIASQMLKLNSAFDNGKFAALLRGFCFIWLSTAIQNVRTLIIKFSKGSSMPAKEQARRLHREMKNLSVKALTVTALSLVGCVNYF</sequence>
<proteinExistence type="predicted"/>
<evidence type="ECO:0000313" key="2">
    <source>
        <dbReference type="Proteomes" id="UP001162992"/>
    </source>
</evidence>
<gene>
    <name evidence="1" type="ORF">O6H91_21G001200</name>
</gene>
<protein>
    <submittedName>
        <fullName evidence="1">Uncharacterized protein</fullName>
    </submittedName>
</protein>
<name>A0ACC2AH34_DIPCM</name>
<dbReference type="Proteomes" id="UP001162992">
    <property type="component" value="Chromosome 21"/>
</dbReference>
<keyword evidence="2" id="KW-1185">Reference proteome</keyword>
<comment type="caution">
    <text evidence="1">The sequence shown here is derived from an EMBL/GenBank/DDBJ whole genome shotgun (WGS) entry which is preliminary data.</text>
</comment>
<reference evidence="2" key="1">
    <citation type="journal article" date="2024" name="Proc. Natl. Acad. Sci. U.S.A.">
        <title>Extraordinary preservation of gene collinearity over three hundred million years revealed in homosporous lycophytes.</title>
        <authorList>
            <person name="Li C."/>
            <person name="Wickell D."/>
            <person name="Kuo L.Y."/>
            <person name="Chen X."/>
            <person name="Nie B."/>
            <person name="Liao X."/>
            <person name="Peng D."/>
            <person name="Ji J."/>
            <person name="Jenkins J."/>
            <person name="Williams M."/>
            <person name="Shu S."/>
            <person name="Plott C."/>
            <person name="Barry K."/>
            <person name="Rajasekar S."/>
            <person name="Grimwood J."/>
            <person name="Han X."/>
            <person name="Sun S."/>
            <person name="Hou Z."/>
            <person name="He W."/>
            <person name="Dai G."/>
            <person name="Sun C."/>
            <person name="Schmutz J."/>
            <person name="Leebens-Mack J.H."/>
            <person name="Li F.W."/>
            <person name="Wang L."/>
        </authorList>
    </citation>
    <scope>NUCLEOTIDE SEQUENCE [LARGE SCALE GENOMIC DNA]</scope>
    <source>
        <strain evidence="2">cv. PW_Plant_1</strain>
    </source>
</reference>
<evidence type="ECO:0000313" key="1">
    <source>
        <dbReference type="EMBL" id="KAJ7516852.1"/>
    </source>
</evidence>
<accession>A0ACC2AH34</accession>